<accession>A0A8U0HZ67</accession>
<dbReference type="InterPro" id="IPR012347">
    <property type="entry name" value="Ferritin-like"/>
</dbReference>
<organism evidence="1 2">
    <name type="scientific">Halorussus limi</name>
    <dbReference type="NCBI Taxonomy" id="2938695"/>
    <lineage>
        <taxon>Archaea</taxon>
        <taxon>Methanobacteriati</taxon>
        <taxon>Methanobacteriota</taxon>
        <taxon>Stenosarchaea group</taxon>
        <taxon>Halobacteria</taxon>
        <taxon>Halobacteriales</taxon>
        <taxon>Haladaptataceae</taxon>
        <taxon>Halorussus</taxon>
    </lineage>
</organism>
<dbReference type="AlphaFoldDB" id="A0A8U0HZ67"/>
<keyword evidence="2" id="KW-1185">Reference proteome</keyword>
<dbReference type="EMBL" id="CP096659">
    <property type="protein sequence ID" value="UPV75961.1"/>
    <property type="molecule type" value="Genomic_DNA"/>
</dbReference>
<dbReference type="GeneID" id="72185102"/>
<sequence>MNPEEFLDTVRDDNETALSRLGSSKSLYAETEGEMEPETVFRAAAEAEYAASETFQQWADDGNAAEAVRETFADFAEQERDHYEQVVGKLDGDHEPSEVPAIHEYLRGLDGDAARVGGFLGRTLASEKSKEQMVGFFVGQADPQTAQLFRDLGDDLDGQLERGRELLESVCESDEDWDAALEAAAGAIQAAYEEYTETLEGMGVNPKPVC</sequence>
<dbReference type="InterPro" id="IPR009078">
    <property type="entry name" value="Ferritin-like_SF"/>
</dbReference>
<dbReference type="Gene3D" id="1.20.1260.10">
    <property type="match status" value="1"/>
</dbReference>
<dbReference type="Proteomes" id="UP000830729">
    <property type="component" value="Chromosome"/>
</dbReference>
<dbReference type="SUPFAM" id="SSF47240">
    <property type="entry name" value="Ferritin-like"/>
    <property type="match status" value="1"/>
</dbReference>
<dbReference type="KEGG" id="halx:M0R89_07845"/>
<protein>
    <submittedName>
        <fullName evidence="1">Rubrerythrin family protein</fullName>
    </submittedName>
</protein>
<reference evidence="1 2" key="1">
    <citation type="submission" date="2022-04" db="EMBL/GenBank/DDBJ databases">
        <title>Diverse halophilic archaea isolated from saline environments.</title>
        <authorList>
            <person name="Cui H.-L."/>
        </authorList>
    </citation>
    <scope>NUCLEOTIDE SEQUENCE [LARGE SCALE GENOMIC DNA]</scope>
    <source>
        <strain evidence="1 2">XZYJT49</strain>
    </source>
</reference>
<gene>
    <name evidence="1" type="ORF">M0R89_07845</name>
</gene>
<proteinExistence type="predicted"/>
<evidence type="ECO:0000313" key="2">
    <source>
        <dbReference type="Proteomes" id="UP000830729"/>
    </source>
</evidence>
<evidence type="ECO:0000313" key="1">
    <source>
        <dbReference type="EMBL" id="UPV75961.1"/>
    </source>
</evidence>
<name>A0A8U0HZ67_9EURY</name>
<dbReference type="RefSeq" id="WP_248651998.1">
    <property type="nucleotide sequence ID" value="NZ_CP096659.1"/>
</dbReference>